<evidence type="ECO:0000256" key="3">
    <source>
        <dbReference type="ARBA" id="ARBA00022741"/>
    </source>
</evidence>
<dbReference type="PRINTS" id="PR00380">
    <property type="entry name" value="KINESINHEAVY"/>
</dbReference>
<keyword evidence="8" id="KW-0175">Coiled coil</keyword>
<evidence type="ECO:0000313" key="11">
    <source>
        <dbReference type="EMBL" id="OXA40953.1"/>
    </source>
</evidence>
<comment type="subcellular location">
    <subcellularLocation>
        <location evidence="1">Cytoplasm</location>
        <location evidence="1">Cytoskeleton</location>
    </subcellularLocation>
</comment>
<keyword evidence="5" id="KW-0505">Motor protein</keyword>
<dbReference type="GO" id="GO:0005634">
    <property type="term" value="C:nucleus"/>
    <property type="evidence" value="ECO:0007669"/>
    <property type="project" value="TreeGrafter"/>
</dbReference>
<keyword evidence="6" id="KW-0206">Cytoskeleton</keyword>
<keyword evidence="6" id="KW-0963">Cytoplasm</keyword>
<evidence type="ECO:0000256" key="8">
    <source>
        <dbReference type="SAM" id="Coils"/>
    </source>
</evidence>
<evidence type="ECO:0000256" key="4">
    <source>
        <dbReference type="ARBA" id="ARBA00022840"/>
    </source>
</evidence>
<dbReference type="PANTHER" id="PTHR24115">
    <property type="entry name" value="KINESIN-RELATED"/>
    <property type="match status" value="1"/>
</dbReference>
<keyword evidence="12" id="KW-1185">Reference proteome</keyword>
<protein>
    <submittedName>
        <fullName evidence="11">Kinesin-like protein KIF20A</fullName>
    </submittedName>
</protein>
<comment type="similarity">
    <text evidence="7">Belongs to the TRAFAC class myosin-kinesin ATPase superfamily. Kinesin family.</text>
</comment>
<dbReference type="InterPro" id="IPR036961">
    <property type="entry name" value="Kinesin_motor_dom_sf"/>
</dbReference>
<feature type="coiled-coil region" evidence="8">
    <location>
        <begin position="408"/>
        <end position="442"/>
    </location>
</feature>
<evidence type="ECO:0000259" key="10">
    <source>
        <dbReference type="PROSITE" id="PS50067"/>
    </source>
</evidence>
<evidence type="ECO:0000256" key="2">
    <source>
        <dbReference type="ARBA" id="ARBA00022701"/>
    </source>
</evidence>
<dbReference type="Gene3D" id="3.40.850.10">
    <property type="entry name" value="Kinesin motor domain"/>
    <property type="match status" value="1"/>
</dbReference>
<dbReference type="STRING" id="158441.A0A226D732"/>
<evidence type="ECO:0000256" key="1">
    <source>
        <dbReference type="ARBA" id="ARBA00004245"/>
    </source>
</evidence>
<keyword evidence="2" id="KW-0493">Microtubule</keyword>
<dbReference type="GO" id="GO:0007018">
    <property type="term" value="P:microtubule-based movement"/>
    <property type="evidence" value="ECO:0007669"/>
    <property type="project" value="InterPro"/>
</dbReference>
<dbReference type="Proteomes" id="UP000198287">
    <property type="component" value="Unassembled WGS sequence"/>
</dbReference>
<evidence type="ECO:0000313" key="12">
    <source>
        <dbReference type="Proteomes" id="UP000198287"/>
    </source>
</evidence>
<dbReference type="Pfam" id="PF00225">
    <property type="entry name" value="Kinesin"/>
    <property type="match status" value="1"/>
</dbReference>
<dbReference type="InterPro" id="IPR027417">
    <property type="entry name" value="P-loop_NTPase"/>
</dbReference>
<evidence type="ECO:0000256" key="9">
    <source>
        <dbReference type="SAM" id="MobiDB-lite"/>
    </source>
</evidence>
<evidence type="ECO:0000256" key="5">
    <source>
        <dbReference type="ARBA" id="ARBA00023175"/>
    </source>
</evidence>
<dbReference type="GO" id="GO:0008017">
    <property type="term" value="F:microtubule binding"/>
    <property type="evidence" value="ECO:0007669"/>
    <property type="project" value="InterPro"/>
</dbReference>
<dbReference type="GO" id="GO:0016887">
    <property type="term" value="F:ATP hydrolysis activity"/>
    <property type="evidence" value="ECO:0007669"/>
    <property type="project" value="TreeGrafter"/>
</dbReference>
<proteinExistence type="inferred from homology"/>
<comment type="caution">
    <text evidence="7">Lacks conserved residue(s) required for the propagation of feature annotation.</text>
</comment>
<sequence>MNGPATDSGLIPRSLQALFSKYQGHIYSGGDVQPFGHDGTRFLGVGEKKEISERKKALVQAGSAEMRLRNQNEGTENNPKSDGVSKDANDGDLATSSGGTVFVIFISFLEVYNEKLFDIFAHGRRTEVKMVDGVGGSVTCKDLTEIPVCSEDEALALFIAGHQKVQISATGANATSSTSRSHSFFKIQVVELENRGRRLAAVRTTQLTFCDLAGCERVDQTHNSGAQLRESANINNSLSSLLKVIRMIRQKQSQGQRDFATKIPFRDSKLTRIFGGYFATCAHITMLVNVNPDPTMAPSTMQTLKNSAIISQVVTKPLRPPPQTLGASSFVRQRSVELENIFENDDFENVSTTAPRSKRQRLTSPNSTDNELVTLRFGQSFKITSMQPTFLEAMGHLRSECGDLRAETEKLSEQRDALLEANASLEAELATTKRELVQRDRENDALKGKVKDVEASLEMMRAGATTRRNAAMNGVNLYPPIEKRKMVKCRGPCGKDYEFGWEIDRHEVQKCRVVNSASELQEKGRTLFPCTRCDRPFISNGDMMRHRVKCDGNDSGKQTKVCK</sequence>
<feature type="region of interest" description="Disordered" evidence="9">
    <location>
        <begin position="60"/>
        <end position="91"/>
    </location>
</feature>
<dbReference type="InterPro" id="IPR001752">
    <property type="entry name" value="Kinesin_motor_dom"/>
</dbReference>
<organism evidence="11 12">
    <name type="scientific">Folsomia candida</name>
    <name type="common">Springtail</name>
    <dbReference type="NCBI Taxonomy" id="158441"/>
    <lineage>
        <taxon>Eukaryota</taxon>
        <taxon>Metazoa</taxon>
        <taxon>Ecdysozoa</taxon>
        <taxon>Arthropoda</taxon>
        <taxon>Hexapoda</taxon>
        <taxon>Collembola</taxon>
        <taxon>Entomobryomorpha</taxon>
        <taxon>Isotomoidea</taxon>
        <taxon>Isotomidae</taxon>
        <taxon>Proisotominae</taxon>
        <taxon>Folsomia</taxon>
    </lineage>
</organism>
<keyword evidence="4" id="KW-0067">ATP-binding</keyword>
<dbReference type="PROSITE" id="PS50067">
    <property type="entry name" value="KINESIN_MOTOR_2"/>
    <property type="match status" value="1"/>
</dbReference>
<evidence type="ECO:0000256" key="6">
    <source>
        <dbReference type="ARBA" id="ARBA00023212"/>
    </source>
</evidence>
<dbReference type="GO" id="GO:0005524">
    <property type="term" value="F:ATP binding"/>
    <property type="evidence" value="ECO:0007669"/>
    <property type="project" value="UniProtKB-KW"/>
</dbReference>
<dbReference type="GO" id="GO:0005871">
    <property type="term" value="C:kinesin complex"/>
    <property type="evidence" value="ECO:0007669"/>
    <property type="project" value="TreeGrafter"/>
</dbReference>
<feature type="compositionally biased region" description="Polar residues" evidence="9">
    <location>
        <begin position="69"/>
        <end position="80"/>
    </location>
</feature>
<accession>A0A226D732</accession>
<dbReference type="GO" id="GO:0005874">
    <property type="term" value="C:microtubule"/>
    <property type="evidence" value="ECO:0007669"/>
    <property type="project" value="UniProtKB-KW"/>
</dbReference>
<dbReference type="OrthoDB" id="123929at2759"/>
<dbReference type="AlphaFoldDB" id="A0A226D732"/>
<dbReference type="EMBL" id="LNIX01000031">
    <property type="protein sequence ID" value="OXA40953.1"/>
    <property type="molecule type" value="Genomic_DNA"/>
</dbReference>
<keyword evidence="3" id="KW-0547">Nucleotide-binding</keyword>
<dbReference type="SUPFAM" id="SSF52540">
    <property type="entry name" value="P-loop containing nucleoside triphosphate hydrolases"/>
    <property type="match status" value="1"/>
</dbReference>
<dbReference type="PANTHER" id="PTHR24115:SF1008">
    <property type="entry name" value="KINESIN-LIKE PROTEIN SUBITO"/>
    <property type="match status" value="1"/>
</dbReference>
<comment type="caution">
    <text evidence="11">The sequence shown here is derived from an EMBL/GenBank/DDBJ whole genome shotgun (WGS) entry which is preliminary data.</text>
</comment>
<dbReference type="SMART" id="SM00129">
    <property type="entry name" value="KISc"/>
    <property type="match status" value="1"/>
</dbReference>
<reference evidence="11 12" key="1">
    <citation type="submission" date="2015-12" db="EMBL/GenBank/DDBJ databases">
        <title>The genome of Folsomia candida.</title>
        <authorList>
            <person name="Faddeeva A."/>
            <person name="Derks M.F."/>
            <person name="Anvar Y."/>
            <person name="Smit S."/>
            <person name="Van Straalen N."/>
            <person name="Roelofs D."/>
        </authorList>
    </citation>
    <scope>NUCLEOTIDE SEQUENCE [LARGE SCALE GENOMIC DNA]</scope>
    <source>
        <strain evidence="11 12">VU population</strain>
        <tissue evidence="11">Whole body</tissue>
    </source>
</reference>
<name>A0A226D732_FOLCA</name>
<dbReference type="GO" id="GO:0003777">
    <property type="term" value="F:microtubule motor activity"/>
    <property type="evidence" value="ECO:0007669"/>
    <property type="project" value="InterPro"/>
</dbReference>
<gene>
    <name evidence="11" type="ORF">Fcan01_24277</name>
</gene>
<evidence type="ECO:0000256" key="7">
    <source>
        <dbReference type="PROSITE-ProRule" id="PRU00283"/>
    </source>
</evidence>
<feature type="domain" description="Kinesin motor" evidence="10">
    <location>
        <begin position="1"/>
        <end position="313"/>
    </location>
</feature>
<dbReference type="InterPro" id="IPR027640">
    <property type="entry name" value="Kinesin-like_fam"/>
</dbReference>